<dbReference type="GO" id="GO:0006397">
    <property type="term" value="P:mRNA processing"/>
    <property type="evidence" value="ECO:0007669"/>
    <property type="project" value="UniProtKB-KW"/>
</dbReference>
<feature type="region of interest" description="Disordered" evidence="5">
    <location>
        <begin position="546"/>
        <end position="565"/>
    </location>
</feature>
<evidence type="ECO:0000256" key="1">
    <source>
        <dbReference type="ARBA" id="ARBA00004123"/>
    </source>
</evidence>
<name>A0A9D5CNK1_9LILI</name>
<evidence type="ECO:0000256" key="5">
    <source>
        <dbReference type="SAM" id="MobiDB-lite"/>
    </source>
</evidence>
<proteinExistence type="inferred from homology"/>
<dbReference type="PANTHER" id="PTHR36884">
    <property type="entry name" value="FIP1[III]-LIKE PROTEIN"/>
    <property type="match status" value="1"/>
</dbReference>
<dbReference type="EMBL" id="JAGGNH010000004">
    <property type="protein sequence ID" value="KAJ0976349.1"/>
    <property type="molecule type" value="Genomic_DNA"/>
</dbReference>
<protein>
    <recommendedName>
        <fullName evidence="6">Pre-mRNA polyadenylation factor Fip1 domain-containing protein</fullName>
    </recommendedName>
</protein>
<sequence length="850" mass="96601">MEDIDDFPELYGDLEDSVKAGIRDRCSGNAEDVEEDRKLVEQLQVDRMPALIGCEILDILMTMVSCRTTLDIDIETFGTRPWRHQRIDKTNFFNCGFDEETWKSYRDSVIPLVDNVEDNVKETSPSDDKDQDNPEGQGLIDDSALICENDIHECLLSVDHEGQRSGEFTKAVEYNHQKLKTTVSVAVMPDAGECNDKIPGRREEAMAKAEFSSGNEVLNSSNSVHLENHSESSEDGFPLVKAPYPPERVSFNSYCGLQESNMLECNLSNEFASNTCKTMAEYGKDVAHDGIIPLGADKYGNETITQFDAELYVLANDDQNHNLACKMHQNQDVTSFSIVKDHCSRMKKNMENFHPIWTEVEHDRMTSVHKRRDRVQPELNESHKRYGLTDEGYFDTRSYGHGQNKETHATTGTLFEDRSPDPPTYKEDILQERSRHSSDTISLRKWSSNSWGSSEKYLGHSRLRSIVEIPSKNKGDDSFLYHGHGFHQSSYRKGHYSSCAKYRDYDNNDFNIRERSICTEKIVRYEKRSSNHPTVLKSSAENDVNIGHSKQLPHNRSSLRWNSKYGTDRVDNNSLRGQKLFDDHRLSKARKNMLAEAVEKTDSRRHRTVAQCIVGNERSAQMALGHKKEVNISLNGWEGKISRESNGLGGGSFGRSQMNVNVADKGTMDLIHVKQEIGSHPTSEVKGNSHLTRSKVQRTKKRKLKHSSCVTRKLPEKYPSSKGNENDEIEEGELIEEPGYKELASRKQTPISDNKVAHLDVAAQQSNHVTEEKMCSKDVQQINKLIVGLDSEHVLETVAKMARRKERFKDPIVSKQEPVKSLTPPVDTTLMDEVMQQRPARKRPWATVVS</sequence>
<comment type="similarity">
    <text evidence="2">Belongs to the FIP1 family.</text>
</comment>
<dbReference type="Proteomes" id="UP001085076">
    <property type="component" value="Miscellaneous, Linkage group lg04"/>
</dbReference>
<evidence type="ECO:0000313" key="8">
    <source>
        <dbReference type="Proteomes" id="UP001085076"/>
    </source>
</evidence>
<evidence type="ECO:0000256" key="4">
    <source>
        <dbReference type="ARBA" id="ARBA00023242"/>
    </source>
</evidence>
<feature type="compositionally biased region" description="Polar residues" evidence="5">
    <location>
        <begin position="552"/>
        <end position="565"/>
    </location>
</feature>
<feature type="region of interest" description="Disordered" evidence="5">
    <location>
        <begin position="398"/>
        <end position="421"/>
    </location>
</feature>
<dbReference type="AlphaFoldDB" id="A0A9D5CNK1"/>
<comment type="subcellular location">
    <subcellularLocation>
        <location evidence="1">Nucleus</location>
    </subcellularLocation>
</comment>
<feature type="domain" description="Pre-mRNA polyadenylation factor Fip1" evidence="6">
    <location>
        <begin position="71"/>
        <end position="107"/>
    </location>
</feature>
<reference evidence="7" key="1">
    <citation type="submission" date="2021-03" db="EMBL/GenBank/DDBJ databases">
        <authorList>
            <person name="Li Z."/>
            <person name="Yang C."/>
        </authorList>
    </citation>
    <scope>NUCLEOTIDE SEQUENCE</scope>
    <source>
        <strain evidence="7">Dzin_1.0</strain>
        <tissue evidence="7">Leaf</tissue>
    </source>
</reference>
<dbReference type="PANTHER" id="PTHR36884:SF4">
    <property type="entry name" value="FIP1[III]-LIKE PROTEIN"/>
    <property type="match status" value="1"/>
</dbReference>
<dbReference type="InterPro" id="IPR007854">
    <property type="entry name" value="Fip1_dom"/>
</dbReference>
<feature type="region of interest" description="Disordered" evidence="5">
    <location>
        <begin position="678"/>
        <end position="751"/>
    </location>
</feature>
<feature type="compositionally biased region" description="Polar residues" evidence="5">
    <location>
        <begin position="680"/>
        <end position="691"/>
    </location>
</feature>
<evidence type="ECO:0000256" key="2">
    <source>
        <dbReference type="ARBA" id="ARBA00007459"/>
    </source>
</evidence>
<dbReference type="OrthoDB" id="1917198at2759"/>
<accession>A0A9D5CNK1</accession>
<keyword evidence="3" id="KW-0507">mRNA processing</keyword>
<feature type="compositionally biased region" description="Acidic residues" evidence="5">
    <location>
        <begin position="726"/>
        <end position="736"/>
    </location>
</feature>
<comment type="caution">
    <text evidence="7">The sequence shown here is derived from an EMBL/GenBank/DDBJ whole genome shotgun (WGS) entry which is preliminary data.</text>
</comment>
<dbReference type="Pfam" id="PF05182">
    <property type="entry name" value="Fip1"/>
    <property type="match status" value="1"/>
</dbReference>
<feature type="compositionally biased region" description="Basic and acidic residues" evidence="5">
    <location>
        <begin position="118"/>
        <end position="132"/>
    </location>
</feature>
<keyword evidence="4" id="KW-0539">Nucleus</keyword>
<evidence type="ECO:0000313" key="7">
    <source>
        <dbReference type="EMBL" id="KAJ0976349.1"/>
    </source>
</evidence>
<reference evidence="7" key="2">
    <citation type="journal article" date="2022" name="Hortic Res">
        <title>The genome of Dioscorea zingiberensis sheds light on the biosynthesis, origin and evolution of the medicinally important diosgenin saponins.</title>
        <authorList>
            <person name="Li Y."/>
            <person name="Tan C."/>
            <person name="Li Z."/>
            <person name="Guo J."/>
            <person name="Li S."/>
            <person name="Chen X."/>
            <person name="Wang C."/>
            <person name="Dai X."/>
            <person name="Yang H."/>
            <person name="Song W."/>
            <person name="Hou L."/>
            <person name="Xu J."/>
            <person name="Tong Z."/>
            <person name="Xu A."/>
            <person name="Yuan X."/>
            <person name="Wang W."/>
            <person name="Yang Q."/>
            <person name="Chen L."/>
            <person name="Sun Z."/>
            <person name="Wang K."/>
            <person name="Pan B."/>
            <person name="Chen J."/>
            <person name="Bao Y."/>
            <person name="Liu F."/>
            <person name="Qi X."/>
            <person name="Gang D.R."/>
            <person name="Wen J."/>
            <person name="Li J."/>
        </authorList>
    </citation>
    <scope>NUCLEOTIDE SEQUENCE</scope>
    <source>
        <strain evidence="7">Dzin_1.0</strain>
    </source>
</reference>
<dbReference type="InterPro" id="IPR044976">
    <property type="entry name" value="FIPS5/FIPS3-like"/>
</dbReference>
<gene>
    <name evidence="7" type="ORF">J5N97_018314</name>
</gene>
<keyword evidence="8" id="KW-1185">Reference proteome</keyword>
<organism evidence="7 8">
    <name type="scientific">Dioscorea zingiberensis</name>
    <dbReference type="NCBI Taxonomy" id="325984"/>
    <lineage>
        <taxon>Eukaryota</taxon>
        <taxon>Viridiplantae</taxon>
        <taxon>Streptophyta</taxon>
        <taxon>Embryophyta</taxon>
        <taxon>Tracheophyta</taxon>
        <taxon>Spermatophyta</taxon>
        <taxon>Magnoliopsida</taxon>
        <taxon>Liliopsida</taxon>
        <taxon>Dioscoreales</taxon>
        <taxon>Dioscoreaceae</taxon>
        <taxon>Dioscorea</taxon>
    </lineage>
</organism>
<feature type="region of interest" description="Disordered" evidence="5">
    <location>
        <begin position="116"/>
        <end position="139"/>
    </location>
</feature>
<feature type="compositionally biased region" description="Basic residues" evidence="5">
    <location>
        <begin position="692"/>
        <end position="706"/>
    </location>
</feature>
<evidence type="ECO:0000256" key="3">
    <source>
        <dbReference type="ARBA" id="ARBA00022664"/>
    </source>
</evidence>
<evidence type="ECO:0000259" key="6">
    <source>
        <dbReference type="Pfam" id="PF05182"/>
    </source>
</evidence>
<dbReference type="GO" id="GO:0005634">
    <property type="term" value="C:nucleus"/>
    <property type="evidence" value="ECO:0007669"/>
    <property type="project" value="UniProtKB-SubCell"/>
</dbReference>